<proteinExistence type="inferred from homology"/>
<dbReference type="Gene3D" id="3.20.20.70">
    <property type="entry name" value="Aldolase class I"/>
    <property type="match status" value="1"/>
</dbReference>
<dbReference type="Proteomes" id="UP000178880">
    <property type="component" value="Unassembled WGS sequence"/>
</dbReference>
<dbReference type="FunFam" id="3.20.20.70:FF:000424">
    <property type="entry name" value="Inosine-5'-monophosphate dehydrogenase 2"/>
    <property type="match status" value="1"/>
</dbReference>
<evidence type="ECO:0000256" key="3">
    <source>
        <dbReference type="ARBA" id="ARBA00023002"/>
    </source>
</evidence>
<dbReference type="Pfam" id="PF00571">
    <property type="entry name" value="CBS"/>
    <property type="match status" value="2"/>
</dbReference>
<reference evidence="9 10" key="1">
    <citation type="journal article" date="2016" name="Nat. Commun.">
        <title>Thousands of microbial genomes shed light on interconnected biogeochemical processes in an aquifer system.</title>
        <authorList>
            <person name="Anantharaman K."/>
            <person name="Brown C.T."/>
            <person name="Hug L.A."/>
            <person name="Sharon I."/>
            <person name="Castelle C.J."/>
            <person name="Probst A.J."/>
            <person name="Thomas B.C."/>
            <person name="Singh A."/>
            <person name="Wilkins M.J."/>
            <person name="Karaoz U."/>
            <person name="Brodie E.L."/>
            <person name="Williams K.H."/>
            <person name="Hubbard S.S."/>
            <person name="Banfield J.F."/>
        </authorList>
    </citation>
    <scope>NUCLEOTIDE SEQUENCE [LARGE SCALE GENOMIC DNA]</scope>
</reference>
<keyword evidence="4 7" id="KW-0129">CBS domain</keyword>
<evidence type="ECO:0000259" key="8">
    <source>
        <dbReference type="PROSITE" id="PS51371"/>
    </source>
</evidence>
<comment type="similarity">
    <text evidence="1">Belongs to the IMPDH/GMPR family.</text>
</comment>
<dbReference type="SMART" id="SM01240">
    <property type="entry name" value="IMPDH"/>
    <property type="match status" value="1"/>
</dbReference>
<protein>
    <recommendedName>
        <fullName evidence="8">CBS domain-containing protein</fullName>
    </recommendedName>
</protein>
<feature type="binding site" evidence="5">
    <location>
        <begin position="253"/>
        <end position="255"/>
    </location>
    <ligand>
        <name>NAD(+)</name>
        <dbReference type="ChEBI" id="CHEBI:57540"/>
    </ligand>
</feature>
<dbReference type="PIRSF" id="PIRSF000130">
    <property type="entry name" value="IMPDH"/>
    <property type="match status" value="1"/>
</dbReference>
<gene>
    <name evidence="9" type="ORF">A2945_03630</name>
</gene>
<dbReference type="InterPro" id="IPR001093">
    <property type="entry name" value="IMP_DH_GMPRt"/>
</dbReference>
<feature type="binding site" description="in other chain" evidence="6">
    <location>
        <position position="307"/>
    </location>
    <ligand>
        <name>K(+)</name>
        <dbReference type="ChEBI" id="CHEBI:29103"/>
        <note>ligand shared between two tetrameric partners</note>
    </ligand>
</feature>
<dbReference type="CDD" id="cd04601">
    <property type="entry name" value="CBS_pair_IMPDH"/>
    <property type="match status" value="1"/>
</dbReference>
<name>A0A1G2CGV2_9BACT</name>
<dbReference type="SUPFAM" id="SSF54631">
    <property type="entry name" value="CBS-domain pair"/>
    <property type="match status" value="1"/>
</dbReference>
<dbReference type="SUPFAM" id="SSF51412">
    <property type="entry name" value="Inosine monophosphate dehydrogenase (IMPDH)"/>
    <property type="match status" value="1"/>
</dbReference>
<dbReference type="PANTHER" id="PTHR11911">
    <property type="entry name" value="INOSINE-5-MONOPHOSPHATE DEHYDROGENASE RELATED"/>
    <property type="match status" value="1"/>
</dbReference>
<evidence type="ECO:0000256" key="7">
    <source>
        <dbReference type="PROSITE-ProRule" id="PRU00703"/>
    </source>
</evidence>
<keyword evidence="6" id="KW-0630">Potassium</keyword>
<dbReference type="Pfam" id="PF00478">
    <property type="entry name" value="IMPDH"/>
    <property type="match status" value="1"/>
</dbReference>
<evidence type="ECO:0000256" key="6">
    <source>
        <dbReference type="PIRSR" id="PIRSR000130-4"/>
    </source>
</evidence>
<feature type="binding site" description="in other chain" evidence="6">
    <location>
        <position position="305"/>
    </location>
    <ligand>
        <name>K(+)</name>
        <dbReference type="ChEBI" id="CHEBI:29103"/>
        <note>ligand shared between two tetrameric partners</note>
    </ligand>
</feature>
<dbReference type="InterPro" id="IPR013785">
    <property type="entry name" value="Aldolase_TIM"/>
</dbReference>
<feature type="domain" description="CBS" evidence="8">
    <location>
        <begin position="95"/>
        <end position="155"/>
    </location>
</feature>
<feature type="domain" description="CBS" evidence="8">
    <location>
        <begin position="156"/>
        <end position="212"/>
    </location>
</feature>
<dbReference type="GO" id="GO:0046872">
    <property type="term" value="F:metal ion binding"/>
    <property type="evidence" value="ECO:0007669"/>
    <property type="project" value="UniProtKB-KW"/>
</dbReference>
<dbReference type="InterPro" id="IPR005990">
    <property type="entry name" value="IMP_DH"/>
</dbReference>
<dbReference type="InterPro" id="IPR000644">
    <property type="entry name" value="CBS_dom"/>
</dbReference>
<dbReference type="STRING" id="1798650.A2945_03630"/>
<dbReference type="EMBL" id="MHLA01000001">
    <property type="protein sequence ID" value="OGZ00457.1"/>
    <property type="molecule type" value="Genomic_DNA"/>
</dbReference>
<keyword evidence="5" id="KW-0520">NAD</keyword>
<organism evidence="9 10">
    <name type="scientific">Candidatus Liptonbacteria bacterium RIFCSPLOWO2_01_FULL_52_25</name>
    <dbReference type="NCBI Taxonomy" id="1798650"/>
    <lineage>
        <taxon>Bacteria</taxon>
        <taxon>Candidatus Liptoniibacteriota</taxon>
    </lineage>
</organism>
<feature type="binding site" evidence="5">
    <location>
        <begin position="303"/>
        <end position="305"/>
    </location>
    <ligand>
        <name>NAD(+)</name>
        <dbReference type="ChEBI" id="CHEBI:57540"/>
    </ligand>
</feature>
<dbReference type="InterPro" id="IPR046342">
    <property type="entry name" value="CBS_dom_sf"/>
</dbReference>
<dbReference type="SMART" id="SM00116">
    <property type="entry name" value="CBS"/>
    <property type="match status" value="2"/>
</dbReference>
<evidence type="ECO:0000256" key="5">
    <source>
        <dbReference type="PIRSR" id="PIRSR000130-3"/>
    </source>
</evidence>
<dbReference type="AlphaFoldDB" id="A0A1G2CGV2"/>
<evidence type="ECO:0000256" key="1">
    <source>
        <dbReference type="ARBA" id="ARBA00005502"/>
    </source>
</evidence>
<keyword evidence="2" id="KW-0479">Metal-binding</keyword>
<dbReference type="GO" id="GO:0006183">
    <property type="term" value="P:GTP biosynthetic process"/>
    <property type="evidence" value="ECO:0007669"/>
    <property type="project" value="TreeGrafter"/>
</dbReference>
<feature type="binding site" description="in other chain" evidence="6">
    <location>
        <position position="310"/>
    </location>
    <ligand>
        <name>K(+)</name>
        <dbReference type="ChEBI" id="CHEBI:29103"/>
        <note>ligand shared between two tetrameric partners</note>
    </ligand>
</feature>
<evidence type="ECO:0000256" key="2">
    <source>
        <dbReference type="ARBA" id="ARBA00022723"/>
    </source>
</evidence>
<evidence type="ECO:0000313" key="9">
    <source>
        <dbReference type="EMBL" id="OGZ00457.1"/>
    </source>
</evidence>
<comment type="caution">
    <text evidence="9">The sequence shown here is derived from an EMBL/GenBank/DDBJ whole genome shotgun (WGS) entry which is preliminary data.</text>
</comment>
<keyword evidence="3" id="KW-0560">Oxidoreductase</keyword>
<accession>A0A1G2CGV2</accession>
<dbReference type="PROSITE" id="PS51371">
    <property type="entry name" value="CBS"/>
    <property type="match status" value="2"/>
</dbReference>
<dbReference type="CDD" id="cd00381">
    <property type="entry name" value="IMPDH"/>
    <property type="match status" value="1"/>
</dbReference>
<dbReference type="PANTHER" id="PTHR11911:SF111">
    <property type="entry name" value="INOSINE-5'-MONOPHOSPHATE DEHYDROGENASE"/>
    <property type="match status" value="1"/>
</dbReference>
<evidence type="ECO:0000256" key="4">
    <source>
        <dbReference type="ARBA" id="ARBA00023122"/>
    </source>
</evidence>
<sequence length="474" mass="51502">MGLPTTHAVTFSDVTLPEHYSDIRSRSEIYDFSAELVPSLSLSVPIVSANMESVTGLDLAVALEREGGLAFPPQTLLLDERLELVERIGRTDCALIDEPLTISPDHHTLKIAKELMGRFGIQSVIAVDDERHPIGILTTRDWLYEKDDRVLVRDLMTKKLITAPRGIHFDEAAKILKQHKIEKLPLVDTAGHLAGLITANGLFYKSRHPRATRDEKGRFIKAGSIGVGQSFTLRQMKEVEAQVNKDIRILLIDTARAYSVNTEEAIKKIKSEFPKLPLIVGNVSTAEGAKFLFEAGADVVKVGQGPGSVCRTRAVGVGVPQLTAVAECAVIAGRYGKTVIADGGMKSPGDIAKALIVGARAVMLGNLLVRARESASPTFVDEENRPVKNYVGSASFAAQLARQKRGDLAYLRRPEGVTQVVPVTGTVHEIIDDLLRGLSSTMAYLGVRNLVELREKGKFLPQTPAGHVEGVKKS</sequence>
<evidence type="ECO:0000313" key="10">
    <source>
        <dbReference type="Proteomes" id="UP000178880"/>
    </source>
</evidence>
<dbReference type="GO" id="GO:0003938">
    <property type="term" value="F:IMP dehydrogenase activity"/>
    <property type="evidence" value="ECO:0007669"/>
    <property type="project" value="InterPro"/>
</dbReference>